<gene>
    <name evidence="4" type="ORF">PGLA1383_LOCUS1307</name>
</gene>
<dbReference type="EMBL" id="CAJNNV010000349">
    <property type="protein sequence ID" value="CAE8582309.1"/>
    <property type="molecule type" value="Genomic_DNA"/>
</dbReference>
<comment type="caution">
    <text evidence="4">The sequence shown here is derived from an EMBL/GenBank/DDBJ whole genome shotgun (WGS) entry which is preliminary data.</text>
</comment>
<evidence type="ECO:0000256" key="2">
    <source>
        <dbReference type="SAM" id="MobiDB-lite"/>
    </source>
</evidence>
<feature type="non-terminal residue" evidence="4">
    <location>
        <position position="1"/>
    </location>
</feature>
<feature type="region of interest" description="Disordered" evidence="2">
    <location>
        <begin position="159"/>
        <end position="178"/>
    </location>
</feature>
<dbReference type="OrthoDB" id="3209743at2759"/>
<organism evidence="4 5">
    <name type="scientific">Polarella glacialis</name>
    <name type="common">Dinoflagellate</name>
    <dbReference type="NCBI Taxonomy" id="89957"/>
    <lineage>
        <taxon>Eukaryota</taxon>
        <taxon>Sar</taxon>
        <taxon>Alveolata</taxon>
        <taxon>Dinophyceae</taxon>
        <taxon>Suessiales</taxon>
        <taxon>Suessiaceae</taxon>
        <taxon>Polarella</taxon>
    </lineage>
</organism>
<comment type="similarity">
    <text evidence="1">Belongs to the peptidase M24A family. Methionine aminopeptidase type 1 subfamily.</text>
</comment>
<reference evidence="4" key="1">
    <citation type="submission" date="2021-02" db="EMBL/GenBank/DDBJ databases">
        <authorList>
            <person name="Dougan E. K."/>
            <person name="Rhodes N."/>
            <person name="Thang M."/>
            <person name="Chan C."/>
        </authorList>
    </citation>
    <scope>NUCLEOTIDE SEQUENCE</scope>
</reference>
<dbReference type="GO" id="GO:0008270">
    <property type="term" value="F:zinc ion binding"/>
    <property type="evidence" value="ECO:0007669"/>
    <property type="project" value="UniProtKB-KW"/>
</dbReference>
<dbReference type="Pfam" id="PF15801">
    <property type="entry name" value="zf-C6H2"/>
    <property type="match status" value="1"/>
</dbReference>
<dbReference type="Proteomes" id="UP000654075">
    <property type="component" value="Unassembled WGS sequence"/>
</dbReference>
<keyword evidence="1" id="KW-0479">Metal-binding</keyword>
<sequence>MACQGCGRVSKNQLCCPTCIELGRTSFFCGQECFTKYWATHNAFHETLRKKRAQADEDGSAGAGAAVAELPRSAGSEGGGSSSSVSRPSTASQDSSSTYSRMAPLAGGTPLMGSFASAQKRAAAQNAAAVKKSDDGAVVNAAPGVLGFVGSAVQAMLSGPPSGSGPANNLASALKSRL</sequence>
<accession>A0A813D9L7</accession>
<dbReference type="InterPro" id="IPR031615">
    <property type="entry name" value="Zfn-C6H2"/>
</dbReference>
<evidence type="ECO:0000313" key="4">
    <source>
        <dbReference type="EMBL" id="CAE8582309.1"/>
    </source>
</evidence>
<keyword evidence="1" id="KW-0862">Zinc</keyword>
<feature type="domain" description="C6H2-type" evidence="3">
    <location>
        <begin position="1"/>
        <end position="52"/>
    </location>
</feature>
<evidence type="ECO:0000259" key="3">
    <source>
        <dbReference type="PROSITE" id="PS52013"/>
    </source>
</evidence>
<feature type="region of interest" description="Disordered" evidence="2">
    <location>
        <begin position="71"/>
        <end position="103"/>
    </location>
</feature>
<dbReference type="PROSITE" id="PS52013">
    <property type="entry name" value="ZF_C6H2"/>
    <property type="match status" value="1"/>
</dbReference>
<protein>
    <recommendedName>
        <fullName evidence="3">C6H2-type domain-containing protein</fullName>
    </recommendedName>
</protein>
<dbReference type="AlphaFoldDB" id="A0A813D9L7"/>
<keyword evidence="5" id="KW-1185">Reference proteome</keyword>
<keyword evidence="1" id="KW-0863">Zinc-finger</keyword>
<feature type="compositionally biased region" description="Low complexity" evidence="2">
    <location>
        <begin position="82"/>
        <end position="100"/>
    </location>
</feature>
<evidence type="ECO:0000313" key="5">
    <source>
        <dbReference type="Proteomes" id="UP000654075"/>
    </source>
</evidence>
<name>A0A813D9L7_POLGL</name>
<evidence type="ECO:0000256" key="1">
    <source>
        <dbReference type="PROSITE-ProRule" id="PRU01357"/>
    </source>
</evidence>
<proteinExistence type="inferred from homology"/>